<protein>
    <submittedName>
        <fullName evidence="1">Uncharacterized protein</fullName>
    </submittedName>
</protein>
<organism evidence="1 2">
    <name type="scientific">Aphidius gifuensis</name>
    <name type="common">Parasitoid wasp</name>
    <dbReference type="NCBI Taxonomy" id="684658"/>
    <lineage>
        <taxon>Eukaryota</taxon>
        <taxon>Metazoa</taxon>
        <taxon>Ecdysozoa</taxon>
        <taxon>Arthropoda</taxon>
        <taxon>Hexapoda</taxon>
        <taxon>Insecta</taxon>
        <taxon>Pterygota</taxon>
        <taxon>Neoptera</taxon>
        <taxon>Endopterygota</taxon>
        <taxon>Hymenoptera</taxon>
        <taxon>Apocrita</taxon>
        <taxon>Ichneumonoidea</taxon>
        <taxon>Braconidae</taxon>
        <taxon>Aphidiinae</taxon>
        <taxon>Aphidius</taxon>
    </lineage>
</organism>
<dbReference type="EMBL" id="JACMRX010000003">
    <property type="protein sequence ID" value="KAF7992914.1"/>
    <property type="molecule type" value="Genomic_DNA"/>
</dbReference>
<dbReference type="Proteomes" id="UP000639338">
    <property type="component" value="Unassembled WGS sequence"/>
</dbReference>
<gene>
    <name evidence="1" type="ORF">HCN44_005695</name>
</gene>
<keyword evidence="2" id="KW-1185">Reference proteome</keyword>
<accession>A0A835CRK0</accession>
<name>A0A835CRK0_APHGI</name>
<proteinExistence type="predicted"/>
<comment type="caution">
    <text evidence="1">The sequence shown here is derived from an EMBL/GenBank/DDBJ whole genome shotgun (WGS) entry which is preliminary data.</text>
</comment>
<evidence type="ECO:0000313" key="2">
    <source>
        <dbReference type="Proteomes" id="UP000639338"/>
    </source>
</evidence>
<evidence type="ECO:0000313" key="1">
    <source>
        <dbReference type="EMBL" id="KAF7992914.1"/>
    </source>
</evidence>
<dbReference type="AlphaFoldDB" id="A0A835CRK0"/>
<dbReference type="OrthoDB" id="10257471at2759"/>
<sequence length="115" mass="13286">MSINDLKPRYLALIFQQLPYVDRLNVEHVTDVAIQRVLENCPALEVLNVMGTAVTVATIQLADRATRHRFGNASKLHVFIHQNIIKDFECLNTPANKYLVLQHDVFWQNQTRVFN</sequence>
<reference evidence="1 2" key="1">
    <citation type="submission" date="2020-08" db="EMBL/GenBank/DDBJ databases">
        <title>Aphidius gifuensis genome sequencing and assembly.</title>
        <authorList>
            <person name="Du Z."/>
        </authorList>
    </citation>
    <scope>NUCLEOTIDE SEQUENCE [LARGE SCALE GENOMIC DNA]</scope>
    <source>
        <strain evidence="1">YNYX2018</strain>
        <tissue evidence="1">Adults</tissue>
    </source>
</reference>